<feature type="region of interest" description="Disordered" evidence="11">
    <location>
        <begin position="1"/>
        <end position="28"/>
    </location>
</feature>
<evidence type="ECO:0000256" key="9">
    <source>
        <dbReference type="HAMAP-Rule" id="MF_01924"/>
    </source>
</evidence>
<feature type="binding site" evidence="9">
    <location>
        <position position="171"/>
    </location>
    <ligand>
        <name>Zn(2+)</name>
        <dbReference type="ChEBI" id="CHEBI:29105"/>
        <note>catalytic</note>
    </ligand>
</feature>
<keyword evidence="2 9" id="KW-0645">Protease</keyword>
<evidence type="ECO:0000256" key="6">
    <source>
        <dbReference type="ARBA" id="ARBA00022997"/>
    </source>
</evidence>
<dbReference type="SUPFAM" id="SSF55166">
    <property type="entry name" value="Hedgehog/DD-peptidase"/>
    <property type="match status" value="1"/>
</dbReference>
<evidence type="ECO:0000256" key="1">
    <source>
        <dbReference type="ARBA" id="ARBA00001362"/>
    </source>
</evidence>
<accession>A0ABY5HH68</accession>
<evidence type="ECO:0000313" key="12">
    <source>
        <dbReference type="EMBL" id="UTW10610.1"/>
    </source>
</evidence>
<keyword evidence="13" id="KW-1185">Reference proteome</keyword>
<gene>
    <name evidence="9" type="primary">ddpX</name>
    <name evidence="12" type="ORF">KDW95_15075</name>
</gene>
<evidence type="ECO:0000256" key="3">
    <source>
        <dbReference type="ARBA" id="ARBA00022723"/>
    </source>
</evidence>
<comment type="function">
    <text evidence="9 10">Catalyzes hydrolysis of the D-alanyl-D-alanine dipeptide.</text>
</comment>
<dbReference type="PANTHER" id="PTHR43126">
    <property type="entry name" value="D-ALANYL-D-ALANINE DIPEPTIDASE"/>
    <property type="match status" value="1"/>
</dbReference>
<comment type="cofactor">
    <cofactor evidence="9">
        <name>Zn(2+)</name>
        <dbReference type="ChEBI" id="CHEBI:29105"/>
    </cofactor>
    <text evidence="9">Binds 1 zinc ion per subunit.</text>
</comment>
<evidence type="ECO:0000256" key="11">
    <source>
        <dbReference type="SAM" id="MobiDB-lite"/>
    </source>
</evidence>
<evidence type="ECO:0000256" key="4">
    <source>
        <dbReference type="ARBA" id="ARBA00022801"/>
    </source>
</evidence>
<reference evidence="12" key="1">
    <citation type="submission" date="2021-04" db="EMBL/GenBank/DDBJ databases">
        <title>Oceanospirillales bacteria with DddD are important DMSP degraders in coastal seawater.</title>
        <authorList>
            <person name="Liu J."/>
        </authorList>
    </citation>
    <scope>NUCLEOTIDE SEQUENCE</scope>
    <source>
        <strain evidence="12">D13-1</strain>
    </source>
</reference>
<keyword evidence="8 10" id="KW-0961">Cell wall biogenesis/degradation</keyword>
<dbReference type="HAMAP" id="MF_01924">
    <property type="entry name" value="A_A_dipeptidase"/>
    <property type="match status" value="1"/>
</dbReference>
<keyword evidence="4 9" id="KW-0378">Hydrolase</keyword>
<evidence type="ECO:0000256" key="7">
    <source>
        <dbReference type="ARBA" id="ARBA00023049"/>
    </source>
</evidence>
<evidence type="ECO:0000256" key="2">
    <source>
        <dbReference type="ARBA" id="ARBA00022670"/>
    </source>
</evidence>
<comment type="catalytic activity">
    <reaction evidence="1 9 10">
        <text>D-alanyl-D-alanine + H2O = 2 D-alanine</text>
        <dbReference type="Rhea" id="RHEA:20661"/>
        <dbReference type="ChEBI" id="CHEBI:15377"/>
        <dbReference type="ChEBI" id="CHEBI:57416"/>
        <dbReference type="ChEBI" id="CHEBI:57822"/>
        <dbReference type="EC" id="3.4.13.22"/>
    </reaction>
</comment>
<organism evidence="12 13">
    <name type="scientific">Marinobacterium rhizophilum</name>
    <dbReference type="NCBI Taxonomy" id="420402"/>
    <lineage>
        <taxon>Bacteria</taxon>
        <taxon>Pseudomonadati</taxon>
        <taxon>Pseudomonadota</taxon>
        <taxon>Gammaproteobacteria</taxon>
        <taxon>Oceanospirillales</taxon>
        <taxon>Oceanospirillaceae</taxon>
        <taxon>Marinobacterium</taxon>
    </lineage>
</organism>
<evidence type="ECO:0000256" key="8">
    <source>
        <dbReference type="ARBA" id="ARBA00023316"/>
    </source>
</evidence>
<feature type="binding site" evidence="9">
    <location>
        <position position="164"/>
    </location>
    <ligand>
        <name>Zn(2+)</name>
        <dbReference type="ChEBI" id="CHEBI:29105"/>
        <note>catalytic</note>
    </ligand>
</feature>
<keyword evidence="7 9" id="KW-0482">Metalloprotease</keyword>
<dbReference type="CDD" id="cd14817">
    <property type="entry name" value="D-Ala-D-Ala_dipeptidase_VanX"/>
    <property type="match status" value="1"/>
</dbReference>
<feature type="active site" description="Proton donor/acceptor" evidence="9">
    <location>
        <position position="233"/>
    </location>
</feature>
<dbReference type="EMBL" id="CP073347">
    <property type="protein sequence ID" value="UTW10610.1"/>
    <property type="molecule type" value="Genomic_DNA"/>
</dbReference>
<name>A0ABY5HH68_9GAMM</name>
<keyword evidence="5 9" id="KW-0862">Zinc</keyword>
<comment type="similarity">
    <text evidence="9 10">Belongs to the peptidase M15D family.</text>
</comment>
<dbReference type="PANTHER" id="PTHR43126:SF1">
    <property type="entry name" value="D-ALANYL-D-ALANINE DIPEPTIDASE"/>
    <property type="match status" value="1"/>
</dbReference>
<evidence type="ECO:0000256" key="5">
    <source>
        <dbReference type="ARBA" id="ARBA00022833"/>
    </source>
</evidence>
<evidence type="ECO:0000313" key="13">
    <source>
        <dbReference type="Proteomes" id="UP001058461"/>
    </source>
</evidence>
<dbReference type="InterPro" id="IPR000755">
    <property type="entry name" value="A_A_dipeptidase"/>
</dbReference>
<evidence type="ECO:0000256" key="10">
    <source>
        <dbReference type="PIRNR" id="PIRNR026671"/>
    </source>
</evidence>
<keyword evidence="6 9" id="KW-0224">Dipeptidase</keyword>
<feature type="site" description="Transition state stabilizer" evidence="9">
    <location>
        <position position="119"/>
    </location>
</feature>
<dbReference type="InterPro" id="IPR009045">
    <property type="entry name" value="Zn_M74/Hedgehog-like"/>
</dbReference>
<dbReference type="Proteomes" id="UP001058461">
    <property type="component" value="Chromosome"/>
</dbReference>
<dbReference type="Pfam" id="PF01427">
    <property type="entry name" value="Peptidase_M15"/>
    <property type="match status" value="1"/>
</dbReference>
<feature type="binding site" evidence="9">
    <location>
        <position position="236"/>
    </location>
    <ligand>
        <name>Zn(2+)</name>
        <dbReference type="ChEBI" id="CHEBI:29105"/>
        <note>catalytic</note>
    </ligand>
</feature>
<dbReference type="Gene3D" id="3.30.1380.10">
    <property type="match status" value="1"/>
</dbReference>
<dbReference type="PIRSF" id="PIRSF026671">
    <property type="entry name" value="AA_dipeptidase"/>
    <property type="match status" value="1"/>
</dbReference>
<keyword evidence="3 9" id="KW-0479">Metal-binding</keyword>
<protein>
    <recommendedName>
        <fullName evidence="9 10">D-alanyl-D-alanine dipeptidase</fullName>
        <shortName evidence="9 10">D-Ala-D-Ala dipeptidase</shortName>
        <ecNumber evidence="9 10">3.4.13.22</ecNumber>
    </recommendedName>
</protein>
<dbReference type="EC" id="3.4.13.22" evidence="9 10"/>
<proteinExistence type="inferred from homology"/>
<sequence>MQRRCSISATWRARPSTVTSTTEPWPPARAPARALTTAASPHKEARVSAAHPFVDLQHEIPGLLLDMKYHGDDNFMGTPVDGYEAQRAWLTEPAAQALVGVQRALARFDLGLKIFDAYRPQRAVDHFLRWCDSPCDAALKTRYYPSLEKAELFSEGYLSKSSSHCRGSTVDLTIVSLNNGEDRPTELDMGTIFDFFGPQSWLDCDSISPQARANRLLLQQLMTAAGFIPFHHEWWHFTLRDEPYPHTAFDIPIR</sequence>